<dbReference type="EMBL" id="KL363394">
    <property type="protein sequence ID" value="KFD46102.1"/>
    <property type="molecule type" value="Genomic_DNA"/>
</dbReference>
<organism evidence="1 2">
    <name type="scientific">Trichuris suis</name>
    <name type="common">pig whipworm</name>
    <dbReference type="NCBI Taxonomy" id="68888"/>
    <lineage>
        <taxon>Eukaryota</taxon>
        <taxon>Metazoa</taxon>
        <taxon>Ecdysozoa</taxon>
        <taxon>Nematoda</taxon>
        <taxon>Enoplea</taxon>
        <taxon>Dorylaimia</taxon>
        <taxon>Trichinellida</taxon>
        <taxon>Trichuridae</taxon>
        <taxon>Trichuris</taxon>
    </lineage>
</organism>
<sequence>MPFYDDNALFQWKARVFRLINSVKHGHAENGECELSYAVENVQERKMNFLEPAYEINKFENMLRHAWKRERTRQTHPSAVCMNRKFAHTVEQYQQRNETEMNYLSINYSKTSVSAG</sequence>
<evidence type="ECO:0000313" key="2">
    <source>
        <dbReference type="Proteomes" id="UP000030764"/>
    </source>
</evidence>
<accession>A0A085LMA6</accession>
<gene>
    <name evidence="1" type="ORF">M513_13036</name>
</gene>
<feature type="non-terminal residue" evidence="1">
    <location>
        <position position="116"/>
    </location>
</feature>
<protein>
    <submittedName>
        <fullName evidence="1">Uncharacterized protein</fullName>
    </submittedName>
</protein>
<keyword evidence="2" id="KW-1185">Reference proteome</keyword>
<evidence type="ECO:0000313" key="1">
    <source>
        <dbReference type="EMBL" id="KFD46102.1"/>
    </source>
</evidence>
<dbReference type="Proteomes" id="UP000030764">
    <property type="component" value="Unassembled WGS sequence"/>
</dbReference>
<reference evidence="1 2" key="1">
    <citation type="journal article" date="2014" name="Nat. Genet.">
        <title>Genome and transcriptome of the porcine whipworm Trichuris suis.</title>
        <authorList>
            <person name="Jex A.R."/>
            <person name="Nejsum P."/>
            <person name="Schwarz E.M."/>
            <person name="Hu L."/>
            <person name="Young N.D."/>
            <person name="Hall R.S."/>
            <person name="Korhonen P.K."/>
            <person name="Liao S."/>
            <person name="Thamsborg S."/>
            <person name="Xia J."/>
            <person name="Xu P."/>
            <person name="Wang S."/>
            <person name="Scheerlinck J.P."/>
            <person name="Hofmann A."/>
            <person name="Sternberg P.W."/>
            <person name="Wang J."/>
            <person name="Gasser R.B."/>
        </authorList>
    </citation>
    <scope>NUCLEOTIDE SEQUENCE [LARGE SCALE GENOMIC DNA]</scope>
    <source>
        <strain evidence="1">DCEP-RM93M</strain>
    </source>
</reference>
<name>A0A085LMA6_9BILA</name>
<proteinExistence type="predicted"/>
<dbReference type="AlphaFoldDB" id="A0A085LMA6"/>